<feature type="compositionally biased region" description="Polar residues" evidence="6">
    <location>
        <begin position="340"/>
        <end position="351"/>
    </location>
</feature>
<evidence type="ECO:0000313" key="11">
    <source>
        <dbReference type="EMBL" id="MBK1695934.1"/>
    </source>
</evidence>
<dbReference type="Pfam" id="PF00672">
    <property type="entry name" value="HAMP"/>
    <property type="match status" value="1"/>
</dbReference>
<keyword evidence="7" id="KW-0472">Membrane</keyword>
<evidence type="ECO:0000256" key="1">
    <source>
        <dbReference type="ARBA" id="ARBA00004429"/>
    </source>
</evidence>
<protein>
    <submittedName>
        <fullName evidence="11">Methyl-accepting chemotaxis protein</fullName>
    </submittedName>
</protein>
<organism evidence="11 12">
    <name type="scientific">Rhodovibrio salinarum</name>
    <dbReference type="NCBI Taxonomy" id="1087"/>
    <lineage>
        <taxon>Bacteria</taxon>
        <taxon>Pseudomonadati</taxon>
        <taxon>Pseudomonadota</taxon>
        <taxon>Alphaproteobacteria</taxon>
        <taxon>Rhodospirillales</taxon>
        <taxon>Rhodovibrionaceae</taxon>
        <taxon>Rhodovibrio</taxon>
    </lineage>
</organism>
<dbReference type="CDD" id="cd06225">
    <property type="entry name" value="HAMP"/>
    <property type="match status" value="1"/>
</dbReference>
<dbReference type="PROSITE" id="PS50885">
    <property type="entry name" value="HAMP"/>
    <property type="match status" value="1"/>
</dbReference>
<dbReference type="EMBL" id="NRRE01000008">
    <property type="protein sequence ID" value="MBK1695934.1"/>
    <property type="molecule type" value="Genomic_DNA"/>
</dbReference>
<keyword evidence="3 5" id="KW-0807">Transducer</keyword>
<evidence type="ECO:0000256" key="5">
    <source>
        <dbReference type="PROSITE-ProRule" id="PRU00284"/>
    </source>
</evidence>
<evidence type="ECO:0000259" key="10">
    <source>
        <dbReference type="PROSITE" id="PS50885"/>
    </source>
</evidence>
<evidence type="ECO:0000256" key="4">
    <source>
        <dbReference type="ARBA" id="ARBA00029447"/>
    </source>
</evidence>
<comment type="subcellular location">
    <subcellularLocation>
        <location evidence="1">Cell inner membrane</location>
        <topology evidence="1">Multi-pass membrane protein</topology>
    </subcellularLocation>
</comment>
<evidence type="ECO:0000256" key="6">
    <source>
        <dbReference type="SAM" id="MobiDB-lite"/>
    </source>
</evidence>
<dbReference type="GO" id="GO:0005886">
    <property type="term" value="C:plasma membrane"/>
    <property type="evidence" value="ECO:0007669"/>
    <property type="project" value="UniProtKB-SubCell"/>
</dbReference>
<dbReference type="SMART" id="SM00283">
    <property type="entry name" value="MA"/>
    <property type="match status" value="1"/>
</dbReference>
<feature type="domain" description="T-SNARE coiled-coil homology" evidence="9">
    <location>
        <begin position="488"/>
        <end position="550"/>
    </location>
</feature>
<dbReference type="SUPFAM" id="SSF103190">
    <property type="entry name" value="Sensory domain-like"/>
    <property type="match status" value="1"/>
</dbReference>
<feature type="region of interest" description="Disordered" evidence="6">
    <location>
        <begin position="340"/>
        <end position="362"/>
    </location>
</feature>
<dbReference type="GO" id="GO:0007165">
    <property type="term" value="P:signal transduction"/>
    <property type="evidence" value="ECO:0007669"/>
    <property type="project" value="UniProtKB-KW"/>
</dbReference>
<dbReference type="Gene3D" id="1.10.287.950">
    <property type="entry name" value="Methyl-accepting chemotaxis protein"/>
    <property type="match status" value="1"/>
</dbReference>
<dbReference type="InterPro" id="IPR029151">
    <property type="entry name" value="Sensor-like_sf"/>
</dbReference>
<dbReference type="PROSITE" id="PS50111">
    <property type="entry name" value="CHEMOTAXIS_TRANSDUC_2"/>
    <property type="match status" value="1"/>
</dbReference>
<dbReference type="InterPro" id="IPR004089">
    <property type="entry name" value="MCPsignal_dom"/>
</dbReference>
<comment type="similarity">
    <text evidence="4">Belongs to the methyl-accepting chemotaxis (MCP) protein family.</text>
</comment>
<dbReference type="SMART" id="SM00304">
    <property type="entry name" value="HAMP"/>
    <property type="match status" value="1"/>
</dbReference>
<dbReference type="SUPFAM" id="SSF58104">
    <property type="entry name" value="Methyl-accepting chemotaxis protein (MCP) signaling domain"/>
    <property type="match status" value="1"/>
</dbReference>
<feature type="transmembrane region" description="Helical" evidence="7">
    <location>
        <begin position="29"/>
        <end position="54"/>
    </location>
</feature>
<reference evidence="11" key="1">
    <citation type="submission" date="2017-08" db="EMBL/GenBank/DDBJ databases">
        <authorList>
            <person name="Imhoff J.F."/>
            <person name="Rahn T."/>
            <person name="Kuenzel S."/>
            <person name="Neulinger S.C."/>
        </authorList>
    </citation>
    <scope>NUCLEOTIDE SEQUENCE</scope>
    <source>
        <strain evidence="11">DSM 9154</strain>
    </source>
</reference>
<name>A0A934QFP5_9PROT</name>
<dbReference type="InterPro" id="IPR033462">
    <property type="entry name" value="Cache_3-Cache_2"/>
</dbReference>
<feature type="transmembrane region" description="Helical" evidence="7">
    <location>
        <begin position="217"/>
        <end position="240"/>
    </location>
</feature>
<keyword evidence="2" id="KW-0997">Cell inner membrane</keyword>
<feature type="domain" description="HAMP" evidence="10">
    <location>
        <begin position="241"/>
        <end position="295"/>
    </location>
</feature>
<dbReference type="AlphaFoldDB" id="A0A934QFP5"/>
<dbReference type="Pfam" id="PF17201">
    <property type="entry name" value="Cache_3-Cache_2"/>
    <property type="match status" value="1"/>
</dbReference>
<dbReference type="Pfam" id="PF00015">
    <property type="entry name" value="MCPsignal"/>
    <property type="match status" value="1"/>
</dbReference>
<feature type="domain" description="Methyl-accepting transducer" evidence="8">
    <location>
        <begin position="336"/>
        <end position="558"/>
    </location>
</feature>
<sequence length="592" mass="63841">MRSGATWPAHNRQLEGDTMLTDFIGRLRLITRTTLVTIALIAMSILGVAVVTLIQINQEIERETIQSQNASLRAAAAVMAERYPELEVTWGSNKRVQRLTLPKMPTFDNHKMIDRVGLLTGETATVFAYEPGNGDFWRRTTNIVKPDGNRAVGTNLGKNGAVYPVIMSGETYLGEATILDREYFTIYEPIFDPGGDIIGILYAGVEKASLTAIKDRLTFDLVTVAAVLLLLTTAVTWWLFRRMLRPIPRLTQTMSHLAETSDTSTQVPDQTRQDEVGDMARALETFRASLADKQRLEAEQAEAEQRAEEEKRQTARALADKFEESVGQVVQLLSDSAGQLERSAQSMSSTSEQTVQQAQAVGTAAEEASSNVQTVSSASEQLAGSIQEISRQVSESSRISAEAAQQAQSTNTQVEGLKAAADKIGEVVQIISDIAEQTNLLALNATIEAARAGDAGKGFAVVANEVKSLANQTAKATEEIRTQVTQIQTETGSAVDAIQGISETVERINEIAQSVASAVEEQGAATQEIARNVQEASQGTQEVARNISGVREAAQQAGEGSNQVLSVASGVSEQAERLRTEVDGFIGEVRAA</sequence>
<dbReference type="InterPro" id="IPR000727">
    <property type="entry name" value="T_SNARE_dom"/>
</dbReference>
<gene>
    <name evidence="11" type="ORF">CKO21_01560</name>
</gene>
<evidence type="ECO:0000259" key="9">
    <source>
        <dbReference type="PROSITE" id="PS50192"/>
    </source>
</evidence>
<keyword evidence="7" id="KW-1133">Transmembrane helix</keyword>
<evidence type="ECO:0000313" key="12">
    <source>
        <dbReference type="Proteomes" id="UP000778970"/>
    </source>
</evidence>
<keyword evidence="12" id="KW-1185">Reference proteome</keyword>
<evidence type="ECO:0000259" key="8">
    <source>
        <dbReference type="PROSITE" id="PS50111"/>
    </source>
</evidence>
<keyword evidence="2" id="KW-1003">Cell membrane</keyword>
<dbReference type="PANTHER" id="PTHR32089:SF112">
    <property type="entry name" value="LYSOZYME-LIKE PROTEIN-RELATED"/>
    <property type="match status" value="1"/>
</dbReference>
<evidence type="ECO:0000256" key="2">
    <source>
        <dbReference type="ARBA" id="ARBA00022519"/>
    </source>
</evidence>
<feature type="region of interest" description="Disordered" evidence="6">
    <location>
        <begin position="295"/>
        <end position="318"/>
    </location>
</feature>
<accession>A0A934QFP5</accession>
<comment type="caution">
    <text evidence="11">The sequence shown here is derived from an EMBL/GenBank/DDBJ whole genome shotgun (WGS) entry which is preliminary data.</text>
</comment>
<dbReference type="PANTHER" id="PTHR32089">
    <property type="entry name" value="METHYL-ACCEPTING CHEMOTAXIS PROTEIN MCPB"/>
    <property type="match status" value="1"/>
</dbReference>
<reference evidence="11" key="2">
    <citation type="journal article" date="2020" name="Microorganisms">
        <title>Osmotic Adaptation and Compatible Solute Biosynthesis of Phototrophic Bacteria as Revealed from Genome Analyses.</title>
        <authorList>
            <person name="Imhoff J.F."/>
            <person name="Rahn T."/>
            <person name="Kunzel S."/>
            <person name="Keller A."/>
            <person name="Neulinger S.C."/>
        </authorList>
    </citation>
    <scope>NUCLEOTIDE SEQUENCE</scope>
    <source>
        <strain evidence="11">DSM 9154</strain>
    </source>
</reference>
<proteinExistence type="inferred from homology"/>
<evidence type="ECO:0000256" key="3">
    <source>
        <dbReference type="ARBA" id="ARBA00023224"/>
    </source>
</evidence>
<dbReference type="Gene3D" id="6.10.340.10">
    <property type="match status" value="1"/>
</dbReference>
<feature type="compositionally biased region" description="Low complexity" evidence="6">
    <location>
        <begin position="352"/>
        <end position="362"/>
    </location>
</feature>
<evidence type="ECO:0000256" key="7">
    <source>
        <dbReference type="SAM" id="Phobius"/>
    </source>
</evidence>
<keyword evidence="7" id="KW-0812">Transmembrane</keyword>
<dbReference type="Proteomes" id="UP000778970">
    <property type="component" value="Unassembled WGS sequence"/>
</dbReference>
<dbReference type="PROSITE" id="PS50192">
    <property type="entry name" value="T_SNARE"/>
    <property type="match status" value="1"/>
</dbReference>
<dbReference type="InterPro" id="IPR003660">
    <property type="entry name" value="HAMP_dom"/>
</dbReference>